<dbReference type="EMBL" id="PJKA01000003">
    <property type="protein sequence ID" value="PNC19779.1"/>
    <property type="molecule type" value="Genomic_DNA"/>
</dbReference>
<dbReference type="PROSITE" id="PS51820">
    <property type="entry name" value="PA14"/>
    <property type="match status" value="1"/>
</dbReference>
<dbReference type="SMART" id="SM00758">
    <property type="entry name" value="PA14"/>
    <property type="match status" value="1"/>
</dbReference>
<feature type="domain" description="PA14" evidence="2">
    <location>
        <begin position="561"/>
        <end position="711"/>
    </location>
</feature>
<dbReference type="Gene3D" id="3.40.720.10">
    <property type="entry name" value="Alkaline Phosphatase, subunit A"/>
    <property type="match status" value="1"/>
</dbReference>
<dbReference type="Pfam" id="PF00884">
    <property type="entry name" value="Sulfatase"/>
    <property type="match status" value="1"/>
</dbReference>
<dbReference type="PANTHER" id="PTHR43751:SF3">
    <property type="entry name" value="SULFATASE N-TERMINAL DOMAIN-CONTAINING PROTEIN"/>
    <property type="match status" value="1"/>
</dbReference>
<dbReference type="InterPro" id="IPR000917">
    <property type="entry name" value="Sulfatase_N"/>
</dbReference>
<name>A0A2N8HGB1_9BACT</name>
<gene>
    <name evidence="3" type="ORF">CXU22_01850</name>
</gene>
<dbReference type="RefSeq" id="WP_102711972.1">
    <property type="nucleotide sequence ID" value="NZ_PJKA01000003.1"/>
</dbReference>
<proteinExistence type="predicted"/>
<evidence type="ECO:0000313" key="3">
    <source>
        <dbReference type="EMBL" id="PNC19779.1"/>
    </source>
</evidence>
<reference evidence="3 4" key="1">
    <citation type="journal article" date="2017" name="BMC Genomics">
        <title>Genome sequencing of 39 Akkermansia muciniphila isolates reveals its population structure, genomic and functional diverisity, and global distribution in mammalian gut microbiotas.</title>
        <authorList>
            <person name="Guo X."/>
            <person name="Li S."/>
            <person name="Zhang J."/>
            <person name="Wu F."/>
            <person name="Li X."/>
            <person name="Wu D."/>
            <person name="Zhang M."/>
            <person name="Ou Z."/>
            <person name="Jie Z."/>
            <person name="Yan Q."/>
            <person name="Li P."/>
            <person name="Yi J."/>
            <person name="Peng Y."/>
        </authorList>
    </citation>
    <scope>NUCLEOTIDE SEQUENCE [LARGE SCALE GENOMIC DNA]</scope>
    <source>
        <strain evidence="3 4">GP24</strain>
    </source>
</reference>
<dbReference type="InterPro" id="IPR037524">
    <property type="entry name" value="PA14/GLEYA"/>
</dbReference>
<dbReference type="InterPro" id="IPR011658">
    <property type="entry name" value="PA14_dom"/>
</dbReference>
<feature type="signal peptide" evidence="1">
    <location>
        <begin position="1"/>
        <end position="19"/>
    </location>
</feature>
<dbReference type="InterPro" id="IPR017850">
    <property type="entry name" value="Alkaline_phosphatase_core_sf"/>
</dbReference>
<dbReference type="Pfam" id="PF07691">
    <property type="entry name" value="PA14"/>
    <property type="match status" value="1"/>
</dbReference>
<sequence>MKLLSFLTVLLTAAVPCMAAPGKPVKTSANTEKAARPNVIFILVDDMGWGDLDSNWSQQKLNGRTVDRKNEFKTPALSAMAREGIQLRRHYSAAPVCAPARASLLLGVHQGHSRVVRNNRFDYPIEDSHTLGTVMRDAGYDTAAIGKWGVGGGGESHGPVTGGPHQRGFNYFYGILDHLAGHFHYPSESRDIFEYNGYASNPEWKNIKDQVPQTAYSTDLFAARAKQWIVDQRKSARKTGKPFFLYLAFPAPHGNLVVPGTPYPAGGGLKGGLQWVKKNGTESVNTAFDAKAEKDKDTYIHPDNARFPNEVAKRHSTMIRRVDDAVADLIHLLKDLKIDNDTMIVFTSDNGPHNEGGADPKHRHGAQNPQFFKSYGMMDGIKRDCWEGGMRVPALVRWPARIPKGQISLQPSQFHDWLATLADAAGVPVPARSDGVSLLPTLTGHADQQKPGIIYSEYNVAGKTPGYKDFLGEHKGAERGQQQIVFVDGLKGLRMGVKDADKDFMIFDTLNDPQESKDLASSRPELQARMKAAALSNRRAFLPAKTVFDTELVPAVEVKGAASPGLKWSVYEGEFPWVPDFRQMKKQPAAHGVAPSPSVKMNGPRKRGVELTGLVKIPADGEYTFYLSTDANKGSKAFVRLHGMELIDADKTYEPGTEVSSDLGDRKNPVYLKAGLHPIRISYVGNAGPASKLVLKWEGPGLPKQEIPASAFSHDSAGK</sequence>
<dbReference type="InterPro" id="IPR052701">
    <property type="entry name" value="GAG_Ulvan_Degrading_Sulfatases"/>
</dbReference>
<dbReference type="SUPFAM" id="SSF53649">
    <property type="entry name" value="Alkaline phosphatase-like"/>
    <property type="match status" value="1"/>
</dbReference>
<evidence type="ECO:0000256" key="1">
    <source>
        <dbReference type="SAM" id="SignalP"/>
    </source>
</evidence>
<organism evidence="3 4">
    <name type="scientific">Akkermansia muciniphila</name>
    <dbReference type="NCBI Taxonomy" id="239935"/>
    <lineage>
        <taxon>Bacteria</taxon>
        <taxon>Pseudomonadati</taxon>
        <taxon>Verrucomicrobiota</taxon>
        <taxon>Verrucomicrobiia</taxon>
        <taxon>Verrucomicrobiales</taxon>
        <taxon>Akkermansiaceae</taxon>
        <taxon>Akkermansia</taxon>
    </lineage>
</organism>
<keyword evidence="1" id="KW-0732">Signal</keyword>
<comment type="caution">
    <text evidence="3">The sequence shown here is derived from an EMBL/GenBank/DDBJ whole genome shotgun (WGS) entry which is preliminary data.</text>
</comment>
<dbReference type="AlphaFoldDB" id="A0A2N8HGB1"/>
<dbReference type="Gene3D" id="3.90.182.10">
    <property type="entry name" value="Toxin - Anthrax Protective Antigen,domain 1"/>
    <property type="match status" value="1"/>
</dbReference>
<protein>
    <submittedName>
        <fullName evidence="3">Sulfatase</fullName>
    </submittedName>
</protein>
<evidence type="ECO:0000313" key="4">
    <source>
        <dbReference type="Proteomes" id="UP000236000"/>
    </source>
</evidence>
<dbReference type="Proteomes" id="UP000236000">
    <property type="component" value="Unassembled WGS sequence"/>
</dbReference>
<dbReference type="PANTHER" id="PTHR43751">
    <property type="entry name" value="SULFATASE"/>
    <property type="match status" value="1"/>
</dbReference>
<evidence type="ECO:0000259" key="2">
    <source>
        <dbReference type="PROSITE" id="PS51820"/>
    </source>
</evidence>
<accession>A0A2N8HGB1</accession>
<dbReference type="SUPFAM" id="SSF56988">
    <property type="entry name" value="Anthrax protective antigen"/>
    <property type="match status" value="1"/>
</dbReference>
<dbReference type="OrthoDB" id="9762324at2"/>
<feature type="chain" id="PRO_5014666758" evidence="1">
    <location>
        <begin position="20"/>
        <end position="719"/>
    </location>
</feature>